<dbReference type="GO" id="GO:0016787">
    <property type="term" value="F:hydrolase activity"/>
    <property type="evidence" value="ECO:0007669"/>
    <property type="project" value="InterPro"/>
</dbReference>
<dbReference type="InterPro" id="IPR032466">
    <property type="entry name" value="Metal_Hydrolase"/>
</dbReference>
<reference evidence="2 3" key="1">
    <citation type="submission" date="2017-04" db="EMBL/GenBank/DDBJ databases">
        <title>Novel microbial lineages endemic to geothermal iron-oxide mats fill important gaps in the evolutionary history of Archaea.</title>
        <authorList>
            <person name="Jay Z.J."/>
            <person name="Beam J.P."/>
            <person name="Dlakic M."/>
            <person name="Rusch D.B."/>
            <person name="Kozubal M.A."/>
            <person name="Inskeep W.P."/>
        </authorList>
    </citation>
    <scope>NUCLEOTIDE SEQUENCE [LARGE SCALE GENOMIC DNA]</scope>
    <source>
        <strain evidence="2">BE_D</strain>
    </source>
</reference>
<accession>A0A2R6AIC7</accession>
<protein>
    <recommendedName>
        <fullName evidence="1">Amidohydrolase-related domain-containing protein</fullName>
    </recommendedName>
</protein>
<dbReference type="EMBL" id="NEXD01000012">
    <property type="protein sequence ID" value="PSN86122.1"/>
    <property type="molecule type" value="Genomic_DNA"/>
</dbReference>
<evidence type="ECO:0000313" key="3">
    <source>
        <dbReference type="Proteomes" id="UP000240569"/>
    </source>
</evidence>
<organism evidence="2 3">
    <name type="scientific">Candidatus Marsarchaeota G1 archaeon BE_D</name>
    <dbReference type="NCBI Taxonomy" id="1978156"/>
    <lineage>
        <taxon>Archaea</taxon>
        <taxon>Candidatus Marsarchaeota</taxon>
        <taxon>Candidatus Marsarchaeota group 1</taxon>
    </lineage>
</organism>
<proteinExistence type="predicted"/>
<evidence type="ECO:0000259" key="1">
    <source>
        <dbReference type="Pfam" id="PF01979"/>
    </source>
</evidence>
<dbReference type="InterPro" id="IPR006680">
    <property type="entry name" value="Amidohydro-rel"/>
</dbReference>
<sequence>MRFLGLTKNFLEQASSGLLSSQRGQTLPSLGGVCALVGENLEPLFECEIVWKGDKIVSIEGKKEGKFEGRVVLPSFVNAHTHIGDSIAKEAYVGLTLEQTVDPHTGLKTKILQSSTKKELVSAMRKALKQCVALGVTHLLDFREGGVEGLKLAKAACEGIGVQLALFGRLSKPPLKQRVLSNERFSEAELEELHKVCEAAHGIGVSGANEYSDRMLEQIREVAKAHGKLVAVHCLESKNTRNRLKQVFGKDEFQRCFTFLKPDIFVHMTCATRKELALASKTATLVCCPRSNAALANGFPPLREVLKHKGALGTDNVMVNSVDMFREMEFAYKILVGLTKKPFDDVKSVLKAATLNARPLLRLKPLCVDGDANFVLLNLKKLKPFWNLHAVIVNRAQEENVEMVVKQGLVVKTLIRQDALTA</sequence>
<name>A0A2R6AIC7_9ARCH</name>
<dbReference type="InterPro" id="IPR050287">
    <property type="entry name" value="MTA/SAH_deaminase"/>
</dbReference>
<comment type="caution">
    <text evidence="2">The sequence shown here is derived from an EMBL/GenBank/DDBJ whole genome shotgun (WGS) entry which is preliminary data.</text>
</comment>
<dbReference type="Gene3D" id="3.20.20.140">
    <property type="entry name" value="Metal-dependent hydrolases"/>
    <property type="match status" value="1"/>
</dbReference>
<dbReference type="AlphaFoldDB" id="A0A2R6AIC7"/>
<evidence type="ECO:0000313" key="2">
    <source>
        <dbReference type="EMBL" id="PSN86122.1"/>
    </source>
</evidence>
<dbReference type="PANTHER" id="PTHR43794:SF5">
    <property type="entry name" value="CHLOROHYDROLASE FAMILY PROTEIN"/>
    <property type="match status" value="1"/>
</dbReference>
<gene>
    <name evidence="2" type="ORF">B9Q02_03480</name>
</gene>
<dbReference type="Pfam" id="PF01979">
    <property type="entry name" value="Amidohydro_1"/>
    <property type="match status" value="1"/>
</dbReference>
<dbReference type="PANTHER" id="PTHR43794">
    <property type="entry name" value="AMINOHYDROLASE SSNA-RELATED"/>
    <property type="match status" value="1"/>
</dbReference>
<feature type="domain" description="Amidohydrolase-related" evidence="1">
    <location>
        <begin position="71"/>
        <end position="410"/>
    </location>
</feature>
<dbReference type="Proteomes" id="UP000240569">
    <property type="component" value="Unassembled WGS sequence"/>
</dbReference>
<dbReference type="SUPFAM" id="SSF51556">
    <property type="entry name" value="Metallo-dependent hydrolases"/>
    <property type="match status" value="1"/>
</dbReference>